<dbReference type="CDD" id="cd01399">
    <property type="entry name" value="GlcN6P_deaminase"/>
    <property type="match status" value="1"/>
</dbReference>
<dbReference type="Proteomes" id="UP000692954">
    <property type="component" value="Unassembled WGS sequence"/>
</dbReference>
<dbReference type="Pfam" id="PF02585">
    <property type="entry name" value="PIG-L"/>
    <property type="match status" value="1"/>
</dbReference>
<comment type="similarity">
    <text evidence="1">Belongs to the glucosamine/galactosamine-6-phosphate isomerase family.</text>
</comment>
<dbReference type="AlphaFoldDB" id="A0A8S1QVH7"/>
<evidence type="ECO:0000256" key="1">
    <source>
        <dbReference type="ARBA" id="ARBA00005526"/>
    </source>
</evidence>
<evidence type="ECO:0000259" key="3">
    <source>
        <dbReference type="Pfam" id="PF01182"/>
    </source>
</evidence>
<dbReference type="EMBL" id="CAJJDN010000118">
    <property type="protein sequence ID" value="CAD8118814.1"/>
    <property type="molecule type" value="Genomic_DNA"/>
</dbReference>
<gene>
    <name evidence="4" type="ORF">PSON_ATCC_30995.1.T1180175</name>
</gene>
<protein>
    <recommendedName>
        <fullName evidence="2">glucosamine-6-phosphate deaminase</fullName>
        <ecNumber evidence="2">3.5.99.6</ecNumber>
    </recommendedName>
</protein>
<dbReference type="OrthoDB" id="7663298at2759"/>
<dbReference type="PANTHER" id="PTHR42892:SF1">
    <property type="entry name" value="GLUCOSAMINE-6-PHOSPHATE ISOMERASE"/>
    <property type="match status" value="1"/>
</dbReference>
<name>A0A8S1QVH7_9CILI</name>
<evidence type="ECO:0000256" key="2">
    <source>
        <dbReference type="ARBA" id="ARBA00012680"/>
    </source>
</evidence>
<dbReference type="InterPro" id="IPR003737">
    <property type="entry name" value="GlcNAc_PI_deacetylase-related"/>
</dbReference>
<dbReference type="NCBIfam" id="TIGR00502">
    <property type="entry name" value="nagB"/>
    <property type="match status" value="1"/>
</dbReference>
<dbReference type="EC" id="3.5.99.6" evidence="2"/>
<feature type="domain" description="Glucosamine/galactosamine-6-phosphate isomerase" evidence="3">
    <location>
        <begin position="25"/>
        <end position="245"/>
    </location>
</feature>
<reference evidence="4" key="1">
    <citation type="submission" date="2021-01" db="EMBL/GenBank/DDBJ databases">
        <authorList>
            <consortium name="Genoscope - CEA"/>
            <person name="William W."/>
        </authorList>
    </citation>
    <scope>NUCLEOTIDE SEQUENCE</scope>
</reference>
<dbReference type="PANTHER" id="PTHR42892">
    <property type="entry name" value="GLUCOSAMINE-6-PHOSPHATE DEAMINASE-LIKE PROTEIN BT_0258-RELATED"/>
    <property type="match status" value="1"/>
</dbReference>
<dbReference type="InterPro" id="IPR006148">
    <property type="entry name" value="Glc/Gal-6P_isomerase"/>
</dbReference>
<dbReference type="InterPro" id="IPR004547">
    <property type="entry name" value="Glucosamine6P_isomerase"/>
</dbReference>
<dbReference type="GO" id="GO:0005975">
    <property type="term" value="P:carbohydrate metabolic process"/>
    <property type="evidence" value="ECO:0007669"/>
    <property type="project" value="InterPro"/>
</dbReference>
<organism evidence="4 5">
    <name type="scientific">Paramecium sonneborni</name>
    <dbReference type="NCBI Taxonomy" id="65129"/>
    <lineage>
        <taxon>Eukaryota</taxon>
        <taxon>Sar</taxon>
        <taxon>Alveolata</taxon>
        <taxon>Ciliophora</taxon>
        <taxon>Intramacronucleata</taxon>
        <taxon>Oligohymenophorea</taxon>
        <taxon>Peniculida</taxon>
        <taxon>Parameciidae</taxon>
        <taxon>Paramecium</taxon>
    </lineage>
</organism>
<dbReference type="NCBIfam" id="NF002557">
    <property type="entry name" value="PRK02122.1"/>
    <property type="match status" value="1"/>
</dbReference>
<keyword evidence="5" id="KW-1185">Reference proteome</keyword>
<proteinExistence type="inferred from homology"/>
<evidence type="ECO:0000313" key="5">
    <source>
        <dbReference type="Proteomes" id="UP000692954"/>
    </source>
</evidence>
<sequence>MIKTTNPYEKIPVKVFNNQRQASLWIAAEIAQIIKQKQTQGAPCVLGLATGSTPIQVYKELVRLHKEEGLSFHNVITFNLDEYFPIPKESLHSYWHFMHENLFNHIDIKKENIHIPDGTLIKEQIEDFCSYYENLIIENGGLDFQLLGIGSTGHIGFNEPGSSINSKTRLITLDRKTRADASSSFYGIQNVPKYAITMGIGTILQAKKIIIAAFTEGKQRIASTVIEGGISSQYPATFLQNHKDTLFVLERASAQGLTRYQAPWLLEAQGLKGELQIKYDLNTAKKGVIWLSQKVGKSILRLQQEDYEDNALLELITQIGQGNCGIVNLTVFRELSQIITGWPAGGRPDKLPESYFTQKKAISKQKIIIFSPHPDDDVICMGGTMKKLTNQGHEVHVVYMVSGNLAVFDFDALRFADVLKETQNMIGGNGKEFYEKVRTQINEKKPGDVDGPDLAYIKTIIRRTEARSAALCTGVEEQNIHFLDLPFYETGKSQKKPLCDEDKKIVNDIILKIQPDYIYAAGDLTDPHGTHRVCLESILAVLPQVKEQLPNLTTYLYRGAWQEWELDKVTMAVPLSPDELYEKRIAIFKHQSQKDRPMFPGADSREFWQRSEARNKETARLFTNLGFVNYEALECFVQLDVLQQLGEL</sequence>
<dbReference type="GO" id="GO:0004342">
    <property type="term" value="F:glucosamine-6-phosphate deaminase activity"/>
    <property type="evidence" value="ECO:0007669"/>
    <property type="project" value="UniProtKB-EC"/>
</dbReference>
<dbReference type="InterPro" id="IPR052960">
    <property type="entry name" value="GlcN6P_deaminase-like"/>
</dbReference>
<accession>A0A8S1QVH7</accession>
<dbReference type="Pfam" id="PF01182">
    <property type="entry name" value="Glucosamine_iso"/>
    <property type="match status" value="1"/>
</dbReference>
<evidence type="ECO:0000313" key="4">
    <source>
        <dbReference type="EMBL" id="CAD8118814.1"/>
    </source>
</evidence>
<comment type="caution">
    <text evidence="4">The sequence shown here is derived from an EMBL/GenBank/DDBJ whole genome shotgun (WGS) entry which is preliminary data.</text>
</comment>
<dbReference type="GO" id="GO:0006044">
    <property type="term" value="P:N-acetylglucosamine metabolic process"/>
    <property type="evidence" value="ECO:0007669"/>
    <property type="project" value="InterPro"/>
</dbReference>